<name>A0ACB7CCU4_9ASCO</name>
<organism evidence="1 2">
    <name type="scientific">Pneumocystis oryctolagi</name>
    <dbReference type="NCBI Taxonomy" id="42067"/>
    <lineage>
        <taxon>Eukaryota</taxon>
        <taxon>Fungi</taxon>
        <taxon>Dikarya</taxon>
        <taxon>Ascomycota</taxon>
        <taxon>Taphrinomycotina</taxon>
        <taxon>Pneumocystomycetes</taxon>
        <taxon>Pneumocystaceae</taxon>
        <taxon>Pneumocystis</taxon>
    </lineage>
</organism>
<accession>A0ACB7CCU4</accession>
<sequence length="159" mass="17986">MMKNITVTSFVPCIFFFIIGYYTGTFLPYYFKKPKKCFLELNEEYKLVLVVRTDLKMGKGKVASQCSHAAISCYKKLIHQNPEAIKTWEAFGQPKIVLQTETETELKDLHTHAESLRITSCIIRDAGRTQIKPNSATVIGIGPGPRSVIDQVTGHLKLY</sequence>
<dbReference type="Proteomes" id="UP000768646">
    <property type="component" value="Unassembled WGS sequence"/>
</dbReference>
<protein>
    <submittedName>
        <fullName evidence="1">Uncharacterized protein</fullName>
    </submittedName>
</protein>
<evidence type="ECO:0000313" key="1">
    <source>
        <dbReference type="EMBL" id="KAG4304870.1"/>
    </source>
</evidence>
<reference evidence="1 2" key="1">
    <citation type="journal article" date="2021" name="Commun. Biol.">
        <title>Genomic insights into the host specific adaptation of the Pneumocystis genus.</title>
        <authorList>
            <person name="Cisse O.H."/>
            <person name="Ma L."/>
            <person name="Dekker J.P."/>
            <person name="Khil P.P."/>
            <person name="Youn J.-H."/>
            <person name="Brenchley J.M."/>
            <person name="Blair R."/>
            <person name="Pahar B."/>
            <person name="Chabe M."/>
            <person name="Van Rompay K.K.A."/>
            <person name="Keesler R."/>
            <person name="Sukura A."/>
            <person name="Hirsch V."/>
            <person name="Kutty G."/>
            <person name="Liu Y."/>
            <person name="Peng L."/>
            <person name="Chen J."/>
            <person name="Song J."/>
            <person name="Weissenbacher-Lang C."/>
            <person name="Xu J."/>
            <person name="Upham N.S."/>
            <person name="Stajich J.E."/>
            <person name="Cuomo C.A."/>
            <person name="Cushion M.T."/>
            <person name="Kovacs J.A."/>
        </authorList>
    </citation>
    <scope>NUCLEOTIDE SEQUENCE [LARGE SCALE GENOMIC DNA]</scope>
    <source>
        <strain evidence="1 2">RABM</strain>
    </source>
</reference>
<comment type="caution">
    <text evidence="1">The sequence shown here is derived from an EMBL/GenBank/DDBJ whole genome shotgun (WGS) entry which is preliminary data.</text>
</comment>
<evidence type="ECO:0000313" key="2">
    <source>
        <dbReference type="Proteomes" id="UP000768646"/>
    </source>
</evidence>
<keyword evidence="2" id="KW-1185">Reference proteome</keyword>
<dbReference type="EMBL" id="JABTEG010000005">
    <property type="protein sequence ID" value="KAG4304870.1"/>
    <property type="molecule type" value="Genomic_DNA"/>
</dbReference>
<proteinExistence type="predicted"/>
<gene>
    <name evidence="1" type="ORF">PORY_001545</name>
</gene>